<sequence>MNDWQDATVVATQDVAERIRRITLRPTRPVQGRTIHPGEHLKVQVDIGGKADQRSYSISDAAQDGSELSLTVFHTPNSRGGSVFMHTLQVGDTLRVTAPQQNFPLRVGAPRYVLVAGGIGITAIRGMAALLRRLGADYEIHYAARSPEAMAFREELAADHGERLHLYLDSEGSLLDVPALIAGINEGTELYMCGPIRLMDAIRRAWEDAGLERTNLRFETFGNSGWYEAQTFRVNLPRLGVSTEISTNETILEALQKVGVEMMYDCRRGECGLCQVTVVDVDGHIDHRDVFFSDRQKDSSEKLCACVSRVVPRESLSVAANAQLSIDVP</sequence>
<dbReference type="InterPro" id="IPR017938">
    <property type="entry name" value="Riboflavin_synthase-like_b-brl"/>
</dbReference>
<dbReference type="PRINTS" id="PR00409">
    <property type="entry name" value="PHDIOXRDTASE"/>
</dbReference>
<dbReference type="InterPro" id="IPR012675">
    <property type="entry name" value="Beta-grasp_dom_sf"/>
</dbReference>
<gene>
    <name evidence="12" type="ORF">EAH68_11445</name>
</gene>
<reference evidence="12 13" key="1">
    <citation type="submission" date="2018-12" db="EMBL/GenBank/DDBJ databases">
        <title>YIM 101343 draft genome.</title>
        <authorList>
            <person name="Chen X."/>
        </authorList>
    </citation>
    <scope>NUCLEOTIDE SEQUENCE [LARGE SCALE GENOMIC DNA]</scope>
    <source>
        <strain evidence="12 13">YIM 101343</strain>
    </source>
</reference>
<dbReference type="Proteomes" id="UP000274907">
    <property type="component" value="Unassembled WGS sequence"/>
</dbReference>
<dbReference type="SUPFAM" id="SSF52343">
    <property type="entry name" value="Ferredoxin reductase-like, C-terminal NADP-linked domain"/>
    <property type="match status" value="1"/>
</dbReference>
<dbReference type="InterPro" id="IPR039261">
    <property type="entry name" value="FNR_nucleotide-bd"/>
</dbReference>
<comment type="caution">
    <text evidence="12">The sequence shown here is derived from an EMBL/GenBank/DDBJ whole genome shotgun (WGS) entry which is preliminary data.</text>
</comment>
<evidence type="ECO:0000256" key="9">
    <source>
        <dbReference type="ARBA" id="ARBA00023014"/>
    </source>
</evidence>
<keyword evidence="9" id="KW-0411">Iron-sulfur</keyword>
<dbReference type="InterPro" id="IPR001041">
    <property type="entry name" value="2Fe-2S_ferredoxin-type"/>
</dbReference>
<comment type="cofactor">
    <cofactor evidence="1">
        <name>FMN</name>
        <dbReference type="ChEBI" id="CHEBI:58210"/>
    </cofactor>
</comment>
<dbReference type="Pfam" id="PF00111">
    <property type="entry name" value="Fer2"/>
    <property type="match status" value="1"/>
</dbReference>
<evidence type="ECO:0000313" key="13">
    <source>
        <dbReference type="Proteomes" id="UP000274907"/>
    </source>
</evidence>
<organism evidence="12 13">
    <name type="scientific">Corynebacterium hylobatis</name>
    <dbReference type="NCBI Taxonomy" id="1859290"/>
    <lineage>
        <taxon>Bacteria</taxon>
        <taxon>Bacillati</taxon>
        <taxon>Actinomycetota</taxon>
        <taxon>Actinomycetes</taxon>
        <taxon>Mycobacteriales</taxon>
        <taxon>Corynebacteriaceae</taxon>
        <taxon>Corynebacterium</taxon>
    </lineage>
</organism>
<keyword evidence="3" id="KW-0285">Flavoprotein</keyword>
<evidence type="ECO:0000259" key="10">
    <source>
        <dbReference type="PROSITE" id="PS51085"/>
    </source>
</evidence>
<keyword evidence="13" id="KW-1185">Reference proteome</keyword>
<dbReference type="SUPFAM" id="SSF54292">
    <property type="entry name" value="2Fe-2S ferredoxin-like"/>
    <property type="match status" value="1"/>
</dbReference>
<dbReference type="PANTHER" id="PTHR47354">
    <property type="entry name" value="NADH OXIDOREDUCTASE HCR"/>
    <property type="match status" value="1"/>
</dbReference>
<protein>
    <submittedName>
        <fullName evidence="12">Oxidoreductase</fullName>
    </submittedName>
</protein>
<keyword evidence="6" id="KW-0479">Metal-binding</keyword>
<evidence type="ECO:0000313" key="12">
    <source>
        <dbReference type="EMBL" id="RSZ61774.1"/>
    </source>
</evidence>
<evidence type="ECO:0000256" key="6">
    <source>
        <dbReference type="ARBA" id="ARBA00022723"/>
    </source>
</evidence>
<dbReference type="GO" id="GO:0016491">
    <property type="term" value="F:oxidoreductase activity"/>
    <property type="evidence" value="ECO:0007669"/>
    <property type="project" value="UniProtKB-KW"/>
</dbReference>
<dbReference type="AlphaFoldDB" id="A0A430HWB9"/>
<feature type="domain" description="FAD-binding FR-type" evidence="11">
    <location>
        <begin position="2"/>
        <end position="106"/>
    </location>
</feature>
<dbReference type="PROSITE" id="PS51085">
    <property type="entry name" value="2FE2S_FER_2"/>
    <property type="match status" value="1"/>
</dbReference>
<accession>A0A430HWB9</accession>
<keyword evidence="5" id="KW-0001">2Fe-2S</keyword>
<dbReference type="InterPro" id="IPR054582">
    <property type="entry name" value="DmmA-like_N"/>
</dbReference>
<dbReference type="InterPro" id="IPR036010">
    <property type="entry name" value="2Fe-2S_ferredoxin-like_sf"/>
</dbReference>
<evidence type="ECO:0000256" key="7">
    <source>
        <dbReference type="ARBA" id="ARBA00023002"/>
    </source>
</evidence>
<feature type="domain" description="2Fe-2S ferredoxin-type" evidence="10">
    <location>
        <begin position="232"/>
        <end position="324"/>
    </location>
</feature>
<evidence type="ECO:0000256" key="8">
    <source>
        <dbReference type="ARBA" id="ARBA00023004"/>
    </source>
</evidence>
<dbReference type="PROSITE" id="PS51384">
    <property type="entry name" value="FAD_FR"/>
    <property type="match status" value="1"/>
</dbReference>
<dbReference type="Gene3D" id="3.40.50.80">
    <property type="entry name" value="Nucleotide-binding domain of ferredoxin-NADP reductase (FNR) module"/>
    <property type="match status" value="1"/>
</dbReference>
<dbReference type="InterPro" id="IPR017927">
    <property type="entry name" value="FAD-bd_FR_type"/>
</dbReference>
<evidence type="ECO:0000256" key="2">
    <source>
        <dbReference type="ARBA" id="ARBA00001974"/>
    </source>
</evidence>
<name>A0A430HWB9_9CORY</name>
<dbReference type="PANTHER" id="PTHR47354:SF2">
    <property type="entry name" value="BLR2392 PROTEIN"/>
    <property type="match status" value="1"/>
</dbReference>
<dbReference type="CDD" id="cd00207">
    <property type="entry name" value="fer2"/>
    <property type="match status" value="1"/>
</dbReference>
<dbReference type="PROSITE" id="PS00197">
    <property type="entry name" value="2FE2S_FER_1"/>
    <property type="match status" value="1"/>
</dbReference>
<evidence type="ECO:0000256" key="5">
    <source>
        <dbReference type="ARBA" id="ARBA00022714"/>
    </source>
</evidence>
<dbReference type="GO" id="GO:0051537">
    <property type="term" value="F:2 iron, 2 sulfur cluster binding"/>
    <property type="evidence" value="ECO:0007669"/>
    <property type="project" value="UniProtKB-KW"/>
</dbReference>
<evidence type="ECO:0000256" key="1">
    <source>
        <dbReference type="ARBA" id="ARBA00001917"/>
    </source>
</evidence>
<dbReference type="Gene3D" id="3.10.20.30">
    <property type="match status" value="1"/>
</dbReference>
<keyword evidence="4" id="KW-0288">FMN</keyword>
<dbReference type="SUPFAM" id="SSF63380">
    <property type="entry name" value="Riboflavin synthase domain-like"/>
    <property type="match status" value="1"/>
</dbReference>
<comment type="cofactor">
    <cofactor evidence="2">
        <name>FAD</name>
        <dbReference type="ChEBI" id="CHEBI:57692"/>
    </cofactor>
</comment>
<dbReference type="InterPro" id="IPR050415">
    <property type="entry name" value="MRET"/>
</dbReference>
<dbReference type="EMBL" id="RXHJ01000016">
    <property type="protein sequence ID" value="RSZ61774.1"/>
    <property type="molecule type" value="Genomic_DNA"/>
</dbReference>
<dbReference type="OrthoDB" id="502624at2"/>
<dbReference type="Pfam" id="PF22290">
    <property type="entry name" value="DmmA-like_N"/>
    <property type="match status" value="1"/>
</dbReference>
<keyword evidence="7" id="KW-0560">Oxidoreductase</keyword>
<proteinExistence type="predicted"/>
<dbReference type="InterPro" id="IPR006058">
    <property type="entry name" value="2Fe2S_fd_BS"/>
</dbReference>
<dbReference type="Gene3D" id="2.40.30.10">
    <property type="entry name" value="Translation factors"/>
    <property type="match status" value="1"/>
</dbReference>
<evidence type="ECO:0000259" key="11">
    <source>
        <dbReference type="PROSITE" id="PS51384"/>
    </source>
</evidence>
<keyword evidence="8" id="KW-0408">Iron</keyword>
<dbReference type="CDD" id="cd06185">
    <property type="entry name" value="PDR_like"/>
    <property type="match status" value="1"/>
</dbReference>
<dbReference type="GO" id="GO:0046872">
    <property type="term" value="F:metal ion binding"/>
    <property type="evidence" value="ECO:0007669"/>
    <property type="project" value="UniProtKB-KW"/>
</dbReference>
<evidence type="ECO:0000256" key="4">
    <source>
        <dbReference type="ARBA" id="ARBA00022643"/>
    </source>
</evidence>
<evidence type="ECO:0000256" key="3">
    <source>
        <dbReference type="ARBA" id="ARBA00022630"/>
    </source>
</evidence>